<evidence type="ECO:0000256" key="2">
    <source>
        <dbReference type="SAM" id="MobiDB-lite"/>
    </source>
</evidence>
<dbReference type="GO" id="GO:0042601">
    <property type="term" value="C:endospore-forming forespore"/>
    <property type="evidence" value="ECO:0007669"/>
    <property type="project" value="InterPro"/>
</dbReference>
<comment type="caution">
    <text evidence="3">The sequence shown here is derived from an EMBL/GenBank/DDBJ whole genome shotgun (WGS) entry which is preliminary data.</text>
</comment>
<keyword evidence="4" id="KW-1185">Reference proteome</keyword>
<dbReference type="InterPro" id="IPR012612">
    <property type="entry name" value="SASP_SspN"/>
</dbReference>
<sequence length="44" mass="4728">MSNPKKNSKAFVPEHLGTQSKNAAKTNKGKMLDKTGKEPDVTNG</sequence>
<protein>
    <recommendedName>
        <fullName evidence="5">SASP N</fullName>
    </recommendedName>
</protein>
<evidence type="ECO:0000313" key="3">
    <source>
        <dbReference type="EMBL" id="KIL50949.1"/>
    </source>
</evidence>
<dbReference type="GO" id="GO:0030435">
    <property type="term" value="P:sporulation resulting in formation of a cellular spore"/>
    <property type="evidence" value="ECO:0007669"/>
    <property type="project" value="UniProtKB-KW"/>
</dbReference>
<dbReference type="AlphaFoldDB" id="A0A0C2SAH1"/>
<reference evidence="3 4" key="1">
    <citation type="submission" date="2015-01" db="EMBL/GenBank/DDBJ databases">
        <title>Jeotgalibacillus campisalis genome sequencing.</title>
        <authorList>
            <person name="Goh K.M."/>
            <person name="Chan K.-G."/>
            <person name="Yaakop A.S."/>
            <person name="Ee R."/>
            <person name="Gan H.M."/>
            <person name="Chan C.S."/>
        </authorList>
    </citation>
    <scope>NUCLEOTIDE SEQUENCE [LARGE SCALE GENOMIC DNA]</scope>
    <source>
        <strain evidence="3 4">SF-57</strain>
    </source>
</reference>
<proteinExistence type="predicted"/>
<dbReference type="EMBL" id="JXRR01000008">
    <property type="protein sequence ID" value="KIL50949.1"/>
    <property type="molecule type" value="Genomic_DNA"/>
</dbReference>
<dbReference type="Pfam" id="PF08177">
    <property type="entry name" value="SspN"/>
    <property type="match status" value="1"/>
</dbReference>
<evidence type="ECO:0000313" key="4">
    <source>
        <dbReference type="Proteomes" id="UP000031972"/>
    </source>
</evidence>
<feature type="region of interest" description="Disordered" evidence="2">
    <location>
        <begin position="1"/>
        <end position="44"/>
    </location>
</feature>
<gene>
    <name evidence="3" type="ORF">KR50_08300</name>
</gene>
<organism evidence="3 4">
    <name type="scientific">Jeotgalibacillus campisalis</name>
    <dbReference type="NCBI Taxonomy" id="220754"/>
    <lineage>
        <taxon>Bacteria</taxon>
        <taxon>Bacillati</taxon>
        <taxon>Bacillota</taxon>
        <taxon>Bacilli</taxon>
        <taxon>Bacillales</taxon>
        <taxon>Caryophanaceae</taxon>
        <taxon>Jeotgalibacillus</taxon>
    </lineage>
</organism>
<keyword evidence="1" id="KW-0749">Sporulation</keyword>
<name>A0A0C2SAH1_9BACL</name>
<dbReference type="Proteomes" id="UP000031972">
    <property type="component" value="Unassembled WGS sequence"/>
</dbReference>
<evidence type="ECO:0000256" key="1">
    <source>
        <dbReference type="ARBA" id="ARBA00022969"/>
    </source>
</evidence>
<feature type="compositionally biased region" description="Basic and acidic residues" evidence="2">
    <location>
        <begin position="30"/>
        <end position="44"/>
    </location>
</feature>
<dbReference type="GO" id="GO:0030436">
    <property type="term" value="P:asexual sporulation"/>
    <property type="evidence" value="ECO:0007669"/>
    <property type="project" value="InterPro"/>
</dbReference>
<dbReference type="PATRIC" id="fig|220754.4.peg.850"/>
<dbReference type="OrthoDB" id="2455637at2"/>
<evidence type="ECO:0008006" key="5">
    <source>
        <dbReference type="Google" id="ProtNLM"/>
    </source>
</evidence>
<accession>A0A0C2SAH1</accession>